<comment type="caution">
    <text evidence="2">The sequence shown here is derived from an EMBL/GenBank/DDBJ whole genome shotgun (WGS) entry which is preliminary data.</text>
</comment>
<feature type="compositionally biased region" description="Basic and acidic residues" evidence="1">
    <location>
        <begin position="156"/>
        <end position="175"/>
    </location>
</feature>
<accession>A0A1X0NXX0</accession>
<feature type="compositionally biased region" description="Low complexity" evidence="1">
    <location>
        <begin position="176"/>
        <end position="185"/>
    </location>
</feature>
<name>A0A1X0NXX0_9TRYP</name>
<feature type="compositionally biased region" description="Low complexity" evidence="1">
    <location>
        <begin position="115"/>
        <end position="131"/>
    </location>
</feature>
<dbReference type="PANTHER" id="PTHR24330">
    <property type="entry name" value="HOMEOBOX PROTEIN BARH-LIKE"/>
    <property type="match status" value="1"/>
</dbReference>
<keyword evidence="3" id="KW-1185">Reference proteome</keyword>
<evidence type="ECO:0000313" key="2">
    <source>
        <dbReference type="EMBL" id="ORC89527.1"/>
    </source>
</evidence>
<protein>
    <submittedName>
        <fullName evidence="2">Uncharacterized protein</fullName>
    </submittedName>
</protein>
<feature type="compositionally biased region" description="Basic and acidic residues" evidence="1">
    <location>
        <begin position="187"/>
        <end position="198"/>
    </location>
</feature>
<sequence length="689" mass="74366">MPTTASLRGNSVSISQRCVPQQQQQQQQSTAPQPQHNQLSQQQQSTQQEQQQQQQQLSGPQQQQSGQQPHVDMSEAYRYLRRHCVHNKVENLFSSVLSERPEDPLLYIVEQLRHSSNNNNSNNNNNNNSNNKTAKERPVDVHTSSKPNNNNNNNNDRTDDKNEPSESTSVKREGHSSSSPSSSSPVHAKEEPVVDVKGHNTPTSSDEALGRNVKSTRAATAAAGDGVKSAPVNETPMHQDLNGWSFPPNLPNQITTTTTTTTTNGAVPNATPPEAYVQNMQTSLCSTRANLCVLRPSSSAMLAPWATSVRSSVGAASLDRDDSTRSDLSAFSVVSVDVQEFLQEFRSVKADFVGVDTRLVDIEVLSEILQRVNIPLPDVPLIADLFDEVKAISSYRYYSNGTPGEEDIMENKGTALVLEEGESEPRERVYFDAFISRMAFMIQGRYPTEVLRATFYTVLESAVQKKCSADGVMQPHRLSETAGDITRRTSSSTGSVSSATCRPSAKCHCGSSNNVGLTGGNNIPPPVTAANVNGTTLHTYPGILSSRPSQCAAINDNNTSTTELSTLLHGVPLAICVEEGLWRGLGIPVSKAEVARTLHMIGIPADDNYEFHVNDFVRLVTALTGQTTGQGGHSLSVGERLSPWLATTSTTASATATTTTAAAAATGTASIGRDASFMRLGASCREDRL</sequence>
<organism evidence="2 3">
    <name type="scientific">Trypanosoma theileri</name>
    <dbReference type="NCBI Taxonomy" id="67003"/>
    <lineage>
        <taxon>Eukaryota</taxon>
        <taxon>Discoba</taxon>
        <taxon>Euglenozoa</taxon>
        <taxon>Kinetoplastea</taxon>
        <taxon>Metakinetoplastina</taxon>
        <taxon>Trypanosomatida</taxon>
        <taxon>Trypanosomatidae</taxon>
        <taxon>Trypanosoma</taxon>
    </lineage>
</organism>
<feature type="region of interest" description="Disordered" evidence="1">
    <location>
        <begin position="115"/>
        <end position="232"/>
    </location>
</feature>
<dbReference type="RefSeq" id="XP_028883593.1">
    <property type="nucleotide sequence ID" value="XM_029025277.1"/>
</dbReference>
<dbReference type="InterPro" id="IPR052145">
    <property type="entry name" value="Mediator/Homeobox_domain"/>
</dbReference>
<feature type="region of interest" description="Disordered" evidence="1">
    <location>
        <begin position="1"/>
        <end position="70"/>
    </location>
</feature>
<dbReference type="Proteomes" id="UP000192257">
    <property type="component" value="Unassembled WGS sequence"/>
</dbReference>
<gene>
    <name evidence="2" type="ORF">TM35_000123020</name>
</gene>
<dbReference type="EMBL" id="NBCO01000012">
    <property type="protein sequence ID" value="ORC89527.1"/>
    <property type="molecule type" value="Genomic_DNA"/>
</dbReference>
<proteinExistence type="predicted"/>
<dbReference type="OrthoDB" id="248077at2759"/>
<reference evidence="2 3" key="1">
    <citation type="submission" date="2017-03" db="EMBL/GenBank/DDBJ databases">
        <title>An alternative strategy for trypanosome survival in the mammalian bloodstream revealed through genome and transcriptome analysis of the ubiquitous bovine parasite Trypanosoma (Megatrypanum) theileri.</title>
        <authorList>
            <person name="Kelly S."/>
            <person name="Ivens A."/>
            <person name="Mott A."/>
            <person name="O'Neill E."/>
            <person name="Emms D."/>
            <person name="Macleod O."/>
            <person name="Voorheis P."/>
            <person name="Matthews J."/>
            <person name="Matthews K."/>
            <person name="Carrington M."/>
        </authorList>
    </citation>
    <scope>NUCLEOTIDE SEQUENCE [LARGE SCALE GENOMIC DNA]</scope>
    <source>
        <strain evidence="2">Edinburgh</strain>
    </source>
</reference>
<dbReference type="CDD" id="cd22961">
    <property type="entry name" value="DD_TEX55-like"/>
    <property type="match status" value="1"/>
</dbReference>
<dbReference type="VEuPathDB" id="TriTrypDB:TM35_000123020"/>
<dbReference type="STRING" id="67003.A0A1X0NXX0"/>
<feature type="compositionally biased region" description="Low complexity" evidence="1">
    <location>
        <begin position="16"/>
        <end position="69"/>
    </location>
</feature>
<feature type="compositionally biased region" description="Polar residues" evidence="1">
    <location>
        <begin position="1"/>
        <end position="15"/>
    </location>
</feature>
<dbReference type="AlphaFoldDB" id="A0A1X0NXX0"/>
<dbReference type="GeneID" id="39985057"/>
<evidence type="ECO:0000256" key="1">
    <source>
        <dbReference type="SAM" id="MobiDB-lite"/>
    </source>
</evidence>
<evidence type="ECO:0000313" key="3">
    <source>
        <dbReference type="Proteomes" id="UP000192257"/>
    </source>
</evidence>
<dbReference type="PANTHER" id="PTHR24330:SF19">
    <property type="entry name" value="MEDIATOR OF RNA POLYMERASE II TRANSCRIPTION SUBUNIT 29"/>
    <property type="match status" value="1"/>
</dbReference>